<dbReference type="AlphaFoldDB" id="A0A182J5B7"/>
<accession>A0A182J5B7</accession>
<dbReference type="VEuPathDB" id="VectorBase:AATE011660"/>
<dbReference type="Gene3D" id="2.10.25.10">
    <property type="entry name" value="Laminin"/>
    <property type="match status" value="1"/>
</dbReference>
<dbReference type="SUPFAM" id="SSF57567">
    <property type="entry name" value="Serine protease inhibitors"/>
    <property type="match status" value="1"/>
</dbReference>
<reference evidence="1" key="1">
    <citation type="submission" date="2022-08" db="UniProtKB">
        <authorList>
            <consortium name="EnsemblMetazoa"/>
        </authorList>
    </citation>
    <scope>IDENTIFICATION</scope>
    <source>
        <strain evidence="1">EBRO</strain>
    </source>
</reference>
<dbReference type="EnsemblMetazoa" id="AATE011660-RA">
    <property type="protein sequence ID" value="AATE011660-PA.1"/>
    <property type="gene ID" value="AATE011660"/>
</dbReference>
<sequence length="115" mass="12771">MGFQWMILAAVAIVFLGCPVAGQNDLRSILQNNYQCSTVSCGENESYRSCGLCYQQFCNQDFYVNCPNRCYCGCYCRSGYIRDAPIDGRCILQAGCPSFSLDAKVRVIDFGKIGI</sequence>
<evidence type="ECO:0000313" key="1">
    <source>
        <dbReference type="EnsemblMetazoa" id="AATE011660-PA.1"/>
    </source>
</evidence>
<proteinExistence type="predicted"/>
<protein>
    <submittedName>
        <fullName evidence="1">Uncharacterized protein</fullName>
    </submittedName>
</protein>
<dbReference type="Pfam" id="PF01826">
    <property type="entry name" value="TIL"/>
    <property type="match status" value="1"/>
</dbReference>
<name>A0A182J5B7_ANOAO</name>
<dbReference type="InterPro" id="IPR002919">
    <property type="entry name" value="TIL_dom"/>
</dbReference>
<dbReference type="InterPro" id="IPR036084">
    <property type="entry name" value="Ser_inhib-like_sf"/>
</dbReference>
<organism evidence="1">
    <name type="scientific">Anopheles atroparvus</name>
    <name type="common">European mosquito</name>
    <dbReference type="NCBI Taxonomy" id="41427"/>
    <lineage>
        <taxon>Eukaryota</taxon>
        <taxon>Metazoa</taxon>
        <taxon>Ecdysozoa</taxon>
        <taxon>Arthropoda</taxon>
        <taxon>Hexapoda</taxon>
        <taxon>Insecta</taxon>
        <taxon>Pterygota</taxon>
        <taxon>Neoptera</taxon>
        <taxon>Endopterygota</taxon>
        <taxon>Diptera</taxon>
        <taxon>Nematocera</taxon>
        <taxon>Culicoidea</taxon>
        <taxon>Culicidae</taxon>
        <taxon>Anophelinae</taxon>
        <taxon>Anopheles</taxon>
    </lineage>
</organism>
<dbReference type="CDD" id="cd19941">
    <property type="entry name" value="TIL"/>
    <property type="match status" value="1"/>
</dbReference>